<dbReference type="Proteomes" id="UP000664904">
    <property type="component" value="Plasmid unnamed5"/>
</dbReference>
<keyword evidence="2" id="KW-1185">Reference proteome</keyword>
<dbReference type="EMBL" id="CP072135">
    <property type="protein sequence ID" value="QTH73592.1"/>
    <property type="molecule type" value="Genomic_DNA"/>
</dbReference>
<sequence length="105" mass="12159">MPTTKLTIQLRLEPGCMVLDGKLHIEAFCAQQNQSPWNTPFATLLVVPRFDKSLPEWEYLHKEKRLTEKQIEAVLSSFKVDQHTLEEEIEHMIADAVGDYMKGKF</sequence>
<name>A0A975DKY2_9GAMM</name>
<keyword evidence="1" id="KW-0614">Plasmid</keyword>
<gene>
    <name evidence="1" type="ORF">J5O05_19135</name>
</gene>
<dbReference type="AlphaFoldDB" id="A0A975DKY2"/>
<evidence type="ECO:0000313" key="1">
    <source>
        <dbReference type="EMBL" id="QTH73592.1"/>
    </source>
</evidence>
<geneLocation type="plasmid" evidence="1 2">
    <name>unnamed5</name>
</geneLocation>
<dbReference type="KEGG" id="pxi:J5O05_19135"/>
<proteinExistence type="predicted"/>
<protein>
    <submittedName>
        <fullName evidence="1">Uncharacterized protein</fullName>
    </submittedName>
</protein>
<reference evidence="1" key="1">
    <citation type="submission" date="2021-03" db="EMBL/GenBank/DDBJ databases">
        <title>Complete Genome of Pseudoalteromonas xiamenensis STKMTI.2, a new potential marine bacterium producing anti-Vibrio compounds.</title>
        <authorList>
            <person name="Handayani D.P."/>
            <person name="Isnansetyo A."/>
            <person name="Istiqomah I."/>
            <person name="Jumina J."/>
        </authorList>
    </citation>
    <scope>NUCLEOTIDE SEQUENCE</scope>
    <source>
        <strain evidence="1">STKMTI.2</strain>
        <plasmid evidence="1">unnamed5</plasmid>
    </source>
</reference>
<organism evidence="1 2">
    <name type="scientific">Pseudoalteromonas xiamenensis</name>
    <dbReference type="NCBI Taxonomy" id="882626"/>
    <lineage>
        <taxon>Bacteria</taxon>
        <taxon>Pseudomonadati</taxon>
        <taxon>Pseudomonadota</taxon>
        <taxon>Gammaproteobacteria</taxon>
        <taxon>Alteromonadales</taxon>
        <taxon>Pseudoalteromonadaceae</taxon>
        <taxon>Pseudoalteromonas</taxon>
    </lineage>
</organism>
<evidence type="ECO:0000313" key="2">
    <source>
        <dbReference type="Proteomes" id="UP000664904"/>
    </source>
</evidence>
<dbReference type="RefSeq" id="WP_208845204.1">
    <property type="nucleotide sequence ID" value="NZ_CP072135.1"/>
</dbReference>
<accession>A0A975DKY2</accession>